<keyword evidence="2" id="KW-0479">Metal-binding</keyword>
<reference evidence="11" key="2">
    <citation type="submission" date="2020-10" db="EMBL/GenBank/DDBJ databases">
        <authorList>
            <person name="Scholz U."/>
            <person name="Mascher M."/>
            <person name="Fiebig A."/>
        </authorList>
    </citation>
    <scope>NUCLEOTIDE SEQUENCE [LARGE SCALE GENOMIC DNA]</scope>
    <source>
        <strain evidence="11">cv. Morex</strain>
    </source>
</reference>
<proteinExistence type="predicted"/>
<sequence length="434" mass="45514">MAAGSADDLLVKSRRRRREIEEGEVASGYYTGCDTDTDDEDARYYLHPLPLHDHRQRMTVTVARPGHGPVVEDVLVGRSKSRATTRASSPTSSLGSDGTISAVAAVAGDAAPVTVLFPACPVCHMQFQSSKAVHGHMRVHSQAQPKEEEKASAVKEVGGSASVSMAYVAVPKNPENPMTVKVSRTDQDFAGSGGSSISVAPSQSDADLSMAIVVAEAAPAAAPKQVDIASTPPAQQQDPVPSPAAIYLHPPAPAQQHVAAVPQQAFHGPLHIIQHEDLAAPRGFTCKECNRWFKTHQGLGGHAAGHKNRRMAAAAAAAIAAGLDPIAAAGPRPEKLHTCKDCGEVYTSGVQLGGHMRKHYKGKPIVPRKRPRILLPPDVIGLAIPGPAPAMEAPVVVPAVHGAVVPAGCLRLFGVTIMQAAKEAKEDAFVDDKQ</sequence>
<evidence type="ECO:0000256" key="3">
    <source>
        <dbReference type="ARBA" id="ARBA00022737"/>
    </source>
</evidence>
<evidence type="ECO:0000256" key="9">
    <source>
        <dbReference type="PROSITE-ProRule" id="PRU00042"/>
    </source>
</evidence>
<dbReference type="InterPro" id="IPR036236">
    <property type="entry name" value="Znf_C2H2_sf"/>
</dbReference>
<dbReference type="Gene3D" id="3.30.160.60">
    <property type="entry name" value="Classic Zinc Finger"/>
    <property type="match status" value="1"/>
</dbReference>
<reference evidence="11" key="3">
    <citation type="submission" date="2022-01" db="UniProtKB">
        <authorList>
            <consortium name="EnsemblPlants"/>
        </authorList>
    </citation>
    <scope>IDENTIFICATION</scope>
    <source>
        <strain evidence="11">subsp. vulgare</strain>
    </source>
</reference>
<evidence type="ECO:0000256" key="6">
    <source>
        <dbReference type="ARBA" id="ARBA00023015"/>
    </source>
</evidence>
<reference evidence="12" key="1">
    <citation type="journal article" date="2012" name="Nature">
        <title>A physical, genetic and functional sequence assembly of the barley genome.</title>
        <authorList>
            <consortium name="The International Barley Genome Sequencing Consortium"/>
            <person name="Mayer K.F."/>
            <person name="Waugh R."/>
            <person name="Brown J.W."/>
            <person name="Schulman A."/>
            <person name="Langridge P."/>
            <person name="Platzer M."/>
            <person name="Fincher G.B."/>
            <person name="Muehlbauer G.J."/>
            <person name="Sato K."/>
            <person name="Close T.J."/>
            <person name="Wise R.P."/>
            <person name="Stein N."/>
        </authorList>
    </citation>
    <scope>NUCLEOTIDE SEQUENCE [LARGE SCALE GENOMIC DNA]</scope>
    <source>
        <strain evidence="12">cv. Morex</strain>
    </source>
</reference>
<organism evidence="11 12">
    <name type="scientific">Hordeum vulgare subsp. vulgare</name>
    <name type="common">Domesticated barley</name>
    <dbReference type="NCBI Taxonomy" id="112509"/>
    <lineage>
        <taxon>Eukaryota</taxon>
        <taxon>Viridiplantae</taxon>
        <taxon>Streptophyta</taxon>
        <taxon>Embryophyta</taxon>
        <taxon>Tracheophyta</taxon>
        <taxon>Spermatophyta</taxon>
        <taxon>Magnoliopsida</taxon>
        <taxon>Liliopsida</taxon>
        <taxon>Poales</taxon>
        <taxon>Poaceae</taxon>
        <taxon>BOP clade</taxon>
        <taxon>Pooideae</taxon>
        <taxon>Triticodae</taxon>
        <taxon>Triticeae</taxon>
        <taxon>Hordeinae</taxon>
        <taxon>Hordeum</taxon>
    </lineage>
</organism>
<feature type="domain" description="C2H2-type" evidence="10">
    <location>
        <begin position="118"/>
        <end position="145"/>
    </location>
</feature>
<dbReference type="GO" id="GO:0005634">
    <property type="term" value="C:nucleus"/>
    <property type="evidence" value="ECO:0007669"/>
    <property type="project" value="UniProtKB-SubCell"/>
</dbReference>
<evidence type="ECO:0000259" key="10">
    <source>
        <dbReference type="PROSITE" id="PS50157"/>
    </source>
</evidence>
<protein>
    <recommendedName>
        <fullName evidence="10">C2H2-type domain-containing protein</fullName>
    </recommendedName>
</protein>
<keyword evidence="3" id="KW-0677">Repeat</keyword>
<evidence type="ECO:0000256" key="4">
    <source>
        <dbReference type="ARBA" id="ARBA00022771"/>
    </source>
</evidence>
<dbReference type="PROSITE" id="PS00028">
    <property type="entry name" value="ZINC_FINGER_C2H2_1"/>
    <property type="match status" value="3"/>
</dbReference>
<dbReference type="PANTHER" id="PTHR26374:SF378">
    <property type="entry name" value="C2H2-TYPE ZINC FINGER FAMILY PROTEIN"/>
    <property type="match status" value="1"/>
</dbReference>
<dbReference type="PANTHER" id="PTHR26374">
    <property type="entry name" value="ZINC FINGER PROTEIN ZAT5"/>
    <property type="match status" value="1"/>
</dbReference>
<dbReference type="SMART" id="SM00355">
    <property type="entry name" value="ZnF_C2H2"/>
    <property type="match status" value="3"/>
</dbReference>
<dbReference type="InterPro" id="IPR013087">
    <property type="entry name" value="Znf_C2H2_type"/>
</dbReference>
<dbReference type="GO" id="GO:0008270">
    <property type="term" value="F:zinc ion binding"/>
    <property type="evidence" value="ECO:0007669"/>
    <property type="project" value="UniProtKB-KW"/>
</dbReference>
<accession>A0A8I6XHB5</accession>
<name>A0A8I6XHB5_HORVV</name>
<dbReference type="Gramene" id="HORVU.MOREX.r3.2HG0200170.1">
    <property type="protein sequence ID" value="HORVU.MOREX.r3.2HG0200170.1.CDS1"/>
    <property type="gene ID" value="HORVU.MOREX.r3.2HG0200170"/>
</dbReference>
<keyword evidence="8" id="KW-0539">Nucleus</keyword>
<feature type="domain" description="C2H2-type" evidence="10">
    <location>
        <begin position="284"/>
        <end position="311"/>
    </location>
</feature>
<evidence type="ECO:0000256" key="2">
    <source>
        <dbReference type="ARBA" id="ARBA00022723"/>
    </source>
</evidence>
<evidence type="ECO:0000256" key="8">
    <source>
        <dbReference type="ARBA" id="ARBA00023242"/>
    </source>
</evidence>
<evidence type="ECO:0000256" key="1">
    <source>
        <dbReference type="ARBA" id="ARBA00004123"/>
    </source>
</evidence>
<evidence type="ECO:0000313" key="11">
    <source>
        <dbReference type="EnsemblPlants" id="HORVU.MOREX.r3.2HG0200170.1.CDS1"/>
    </source>
</evidence>
<keyword evidence="12" id="KW-1185">Reference proteome</keyword>
<keyword evidence="5" id="KW-0862">Zinc</keyword>
<dbReference type="Proteomes" id="UP000011116">
    <property type="component" value="Chromosome 2H"/>
</dbReference>
<dbReference type="SUPFAM" id="SSF57667">
    <property type="entry name" value="beta-beta-alpha zinc fingers"/>
    <property type="match status" value="1"/>
</dbReference>
<dbReference type="PROSITE" id="PS50157">
    <property type="entry name" value="ZINC_FINGER_C2H2_2"/>
    <property type="match status" value="3"/>
</dbReference>
<evidence type="ECO:0000256" key="5">
    <source>
        <dbReference type="ARBA" id="ARBA00022833"/>
    </source>
</evidence>
<dbReference type="AlphaFoldDB" id="A0A8I6XHB5"/>
<evidence type="ECO:0000256" key="7">
    <source>
        <dbReference type="ARBA" id="ARBA00023163"/>
    </source>
</evidence>
<keyword evidence="6" id="KW-0805">Transcription regulation</keyword>
<feature type="domain" description="C2H2-type" evidence="10">
    <location>
        <begin position="337"/>
        <end position="364"/>
    </location>
</feature>
<dbReference type="EnsemblPlants" id="HORVU.MOREX.r3.2HG0200170.1">
    <property type="protein sequence ID" value="HORVU.MOREX.r3.2HG0200170.1.CDS1"/>
    <property type="gene ID" value="HORVU.MOREX.r3.2HG0200170"/>
</dbReference>
<comment type="subcellular location">
    <subcellularLocation>
        <location evidence="1">Nucleus</location>
    </subcellularLocation>
</comment>
<evidence type="ECO:0000313" key="12">
    <source>
        <dbReference type="Proteomes" id="UP000011116"/>
    </source>
</evidence>
<dbReference type="Pfam" id="PF13912">
    <property type="entry name" value="zf-C2H2_6"/>
    <property type="match status" value="3"/>
</dbReference>
<keyword evidence="7" id="KW-0804">Transcription</keyword>
<keyword evidence="4 9" id="KW-0863">Zinc-finger</keyword>